<dbReference type="EMBL" id="MU150280">
    <property type="protein sequence ID" value="KAF9461722.1"/>
    <property type="molecule type" value="Genomic_DNA"/>
</dbReference>
<keyword evidence="2" id="KW-1185">Reference proteome</keyword>
<dbReference type="AlphaFoldDB" id="A0A9P6CDG6"/>
<sequence length="80" mass="9136">MRVALASRTAGFWLVLVERGARPPRYRRSGHAWFVCARNFGGRGVSGRGTCVCAGGRWWFRPDSGSTYGYLLSYLQYFYF</sequence>
<evidence type="ECO:0000313" key="2">
    <source>
        <dbReference type="Proteomes" id="UP000807353"/>
    </source>
</evidence>
<organism evidence="1 2">
    <name type="scientific">Collybia nuda</name>
    <dbReference type="NCBI Taxonomy" id="64659"/>
    <lineage>
        <taxon>Eukaryota</taxon>
        <taxon>Fungi</taxon>
        <taxon>Dikarya</taxon>
        <taxon>Basidiomycota</taxon>
        <taxon>Agaricomycotina</taxon>
        <taxon>Agaricomycetes</taxon>
        <taxon>Agaricomycetidae</taxon>
        <taxon>Agaricales</taxon>
        <taxon>Tricholomatineae</taxon>
        <taxon>Clitocybaceae</taxon>
        <taxon>Collybia</taxon>
    </lineage>
</organism>
<evidence type="ECO:0000313" key="1">
    <source>
        <dbReference type="EMBL" id="KAF9461722.1"/>
    </source>
</evidence>
<name>A0A9P6CDG6_9AGAR</name>
<comment type="caution">
    <text evidence="1">The sequence shown here is derived from an EMBL/GenBank/DDBJ whole genome shotgun (WGS) entry which is preliminary data.</text>
</comment>
<protein>
    <submittedName>
        <fullName evidence="1">Uncharacterized protein</fullName>
    </submittedName>
</protein>
<accession>A0A9P6CDG6</accession>
<dbReference type="Proteomes" id="UP000807353">
    <property type="component" value="Unassembled WGS sequence"/>
</dbReference>
<proteinExistence type="predicted"/>
<gene>
    <name evidence="1" type="ORF">BDZ94DRAFT_1263179</name>
</gene>
<reference evidence="1" key="1">
    <citation type="submission" date="2020-11" db="EMBL/GenBank/DDBJ databases">
        <authorList>
            <consortium name="DOE Joint Genome Institute"/>
            <person name="Ahrendt S."/>
            <person name="Riley R."/>
            <person name="Andreopoulos W."/>
            <person name="Labutti K."/>
            <person name="Pangilinan J."/>
            <person name="Ruiz-Duenas F.J."/>
            <person name="Barrasa J.M."/>
            <person name="Sanchez-Garcia M."/>
            <person name="Camarero S."/>
            <person name="Miyauchi S."/>
            <person name="Serrano A."/>
            <person name="Linde D."/>
            <person name="Babiker R."/>
            <person name="Drula E."/>
            <person name="Ayuso-Fernandez I."/>
            <person name="Pacheco R."/>
            <person name="Padilla G."/>
            <person name="Ferreira P."/>
            <person name="Barriuso J."/>
            <person name="Kellner H."/>
            <person name="Castanera R."/>
            <person name="Alfaro M."/>
            <person name="Ramirez L."/>
            <person name="Pisabarro A.G."/>
            <person name="Kuo A."/>
            <person name="Tritt A."/>
            <person name="Lipzen A."/>
            <person name="He G."/>
            <person name="Yan M."/>
            <person name="Ng V."/>
            <person name="Cullen D."/>
            <person name="Martin F."/>
            <person name="Rosso M.-N."/>
            <person name="Henrissat B."/>
            <person name="Hibbett D."/>
            <person name="Martinez A.T."/>
            <person name="Grigoriev I.V."/>
        </authorList>
    </citation>
    <scope>NUCLEOTIDE SEQUENCE</scope>
    <source>
        <strain evidence="1">CBS 247.69</strain>
    </source>
</reference>